<accession>A0A1M5AAQ9</accession>
<evidence type="ECO:0000313" key="2">
    <source>
        <dbReference type="Proteomes" id="UP000184368"/>
    </source>
</evidence>
<reference evidence="1 2" key="1">
    <citation type="submission" date="2016-11" db="EMBL/GenBank/DDBJ databases">
        <authorList>
            <person name="Jaros S."/>
            <person name="Januszkiewicz K."/>
            <person name="Wedrychowicz H."/>
        </authorList>
    </citation>
    <scope>NUCLEOTIDE SEQUENCE [LARGE SCALE GENOMIC DNA]</scope>
    <source>
        <strain evidence="1 2">DSM 26897</strain>
    </source>
</reference>
<name>A0A1M5AAQ9_9BACT</name>
<dbReference type="Proteomes" id="UP000184368">
    <property type="component" value="Unassembled WGS sequence"/>
</dbReference>
<evidence type="ECO:0000313" key="1">
    <source>
        <dbReference type="EMBL" id="SHF27400.1"/>
    </source>
</evidence>
<proteinExistence type="predicted"/>
<dbReference type="AlphaFoldDB" id="A0A1M5AAQ9"/>
<dbReference type="STRING" id="1302690.BUE76_09065"/>
<dbReference type="SUPFAM" id="SSF51197">
    <property type="entry name" value="Clavaminate synthase-like"/>
    <property type="match status" value="1"/>
</dbReference>
<dbReference type="EMBL" id="FQUO01000006">
    <property type="protein sequence ID" value="SHF27400.1"/>
    <property type="molecule type" value="Genomic_DNA"/>
</dbReference>
<evidence type="ECO:0008006" key="3">
    <source>
        <dbReference type="Google" id="ProtNLM"/>
    </source>
</evidence>
<keyword evidence="2" id="KW-1185">Reference proteome</keyword>
<gene>
    <name evidence="1" type="ORF">SAMN05444008_106189</name>
</gene>
<organism evidence="1 2">
    <name type="scientific">Cnuella takakiae</name>
    <dbReference type="NCBI Taxonomy" id="1302690"/>
    <lineage>
        <taxon>Bacteria</taxon>
        <taxon>Pseudomonadati</taxon>
        <taxon>Bacteroidota</taxon>
        <taxon>Chitinophagia</taxon>
        <taxon>Chitinophagales</taxon>
        <taxon>Chitinophagaceae</taxon>
        <taxon>Cnuella</taxon>
    </lineage>
</organism>
<dbReference type="OrthoDB" id="9814777at2"/>
<dbReference type="RefSeq" id="WP_073042475.1">
    <property type="nucleotide sequence ID" value="NZ_FQUO01000006.1"/>
</dbReference>
<protein>
    <recommendedName>
        <fullName evidence="3">Phytanoyl-CoA dioxygenase (PhyH)</fullName>
    </recommendedName>
</protein>
<sequence>MPTAACNIPWIESPFFQLELEQSDLSAADKERVLRYASDGYLVIDTGIDHSVCDRIIHQLHGQFSKAQQKHAGNHHDSHRLLDAWRYNDAVRSVAADQKNMALLYGRILKAYRAVTTTPITKHR</sequence>